<dbReference type="EMBL" id="AM920429">
    <property type="protein sequence ID" value="CAP74328.1"/>
    <property type="molecule type" value="Genomic_DNA"/>
</dbReference>
<gene>
    <name evidence="2" type="ORF">Pc14g01870</name>
    <name evidence="2" type="ORF">PCH_Pc14g01870</name>
</gene>
<dbReference type="Proteomes" id="UP000000724">
    <property type="component" value="Contig Pc00c14"/>
</dbReference>
<dbReference type="AlphaFoldDB" id="B6H615"/>
<keyword evidence="1" id="KW-1133">Transmembrane helix</keyword>
<reference evidence="2 3" key="1">
    <citation type="journal article" date="2008" name="Nat. Biotechnol.">
        <title>Genome sequencing and analysis of the filamentous fungus Penicillium chrysogenum.</title>
        <authorList>
            <person name="van den Berg M.A."/>
            <person name="Albang R."/>
            <person name="Albermann K."/>
            <person name="Badger J.H."/>
            <person name="Daran J.-M."/>
            <person name="Driessen A.J.M."/>
            <person name="Garcia-Estrada C."/>
            <person name="Fedorova N.D."/>
            <person name="Harris D.M."/>
            <person name="Heijne W.H.M."/>
            <person name="Joardar V.S."/>
            <person name="Kiel J.A.K.W."/>
            <person name="Kovalchuk A."/>
            <person name="Martin J.F."/>
            <person name="Nierman W.C."/>
            <person name="Nijland J.G."/>
            <person name="Pronk J.T."/>
            <person name="Roubos J.A."/>
            <person name="van der Klei I.J."/>
            <person name="van Peij N.N.M.E."/>
            <person name="Veenhuis M."/>
            <person name="von Doehren H."/>
            <person name="Wagner C."/>
            <person name="Wortman J.R."/>
            <person name="Bovenberg R.A.L."/>
        </authorList>
    </citation>
    <scope>NUCLEOTIDE SEQUENCE [LARGE SCALE GENOMIC DNA]</scope>
    <source>
        <strain evidence="3">ATCC 28089 / DSM 1075 / NRRL 1951 / Wisconsin 54-1255</strain>
    </source>
</reference>
<evidence type="ECO:0000313" key="3">
    <source>
        <dbReference type="Proteomes" id="UP000000724"/>
    </source>
</evidence>
<evidence type="ECO:0000313" key="2">
    <source>
        <dbReference type="EMBL" id="CAP74328.1"/>
    </source>
</evidence>
<organism evidence="2 3">
    <name type="scientific">Penicillium rubens (strain ATCC 28089 / DSM 1075 / NRRL 1951 / Wisconsin 54-1255)</name>
    <name type="common">Penicillium chrysogenum</name>
    <dbReference type="NCBI Taxonomy" id="500485"/>
    <lineage>
        <taxon>Eukaryota</taxon>
        <taxon>Fungi</taxon>
        <taxon>Dikarya</taxon>
        <taxon>Ascomycota</taxon>
        <taxon>Pezizomycotina</taxon>
        <taxon>Eurotiomycetes</taxon>
        <taxon>Eurotiomycetidae</taxon>
        <taxon>Eurotiales</taxon>
        <taxon>Aspergillaceae</taxon>
        <taxon>Penicillium</taxon>
        <taxon>Penicillium chrysogenum species complex</taxon>
    </lineage>
</organism>
<name>B6H615_PENRW</name>
<keyword evidence="1" id="KW-0472">Membrane</keyword>
<sequence>MTMPPLPNPPTLASDEKRTCPGTTANILVTILEALCRFYIRNVPQSVLHKKEPTETEQKEERVNNPLAKRDIVLDAFNPITLVRTKRGENVASQGAIGVGVLLGTFCFLLLCIPTSFNGLCSN</sequence>
<keyword evidence="3" id="KW-1185">Reference proteome</keyword>
<protein>
    <submittedName>
        <fullName evidence="2">Uncharacterized protein</fullName>
    </submittedName>
</protein>
<evidence type="ECO:0000256" key="1">
    <source>
        <dbReference type="SAM" id="Phobius"/>
    </source>
</evidence>
<dbReference type="VEuPathDB" id="FungiDB:PCH_Pc14g01870"/>
<dbReference type="HOGENOM" id="CLU_2016007_0_0_1"/>
<proteinExistence type="predicted"/>
<accession>B6H615</accession>
<feature type="transmembrane region" description="Helical" evidence="1">
    <location>
        <begin position="96"/>
        <end position="117"/>
    </location>
</feature>
<keyword evidence="1" id="KW-0812">Transmembrane</keyword>